<organism evidence="3 4">
    <name type="scientific">Eiseniibacteriota bacterium</name>
    <dbReference type="NCBI Taxonomy" id="2212470"/>
    <lineage>
        <taxon>Bacteria</taxon>
        <taxon>Candidatus Eiseniibacteriota</taxon>
    </lineage>
</organism>
<reference evidence="3 4" key="1">
    <citation type="journal article" date="2019" name="Nat. Microbiol.">
        <title>Mediterranean grassland soil C-N compound turnover is dependent on rainfall and depth, and is mediated by genomically divergent microorganisms.</title>
        <authorList>
            <person name="Diamond S."/>
            <person name="Andeer P.F."/>
            <person name="Li Z."/>
            <person name="Crits-Christoph A."/>
            <person name="Burstein D."/>
            <person name="Anantharaman K."/>
            <person name="Lane K.R."/>
            <person name="Thomas B.C."/>
            <person name="Pan C."/>
            <person name="Northen T.R."/>
            <person name="Banfield J.F."/>
        </authorList>
    </citation>
    <scope>NUCLEOTIDE SEQUENCE [LARGE SCALE GENOMIC DNA]</scope>
    <source>
        <strain evidence="3">WS_7</strain>
    </source>
</reference>
<dbReference type="Gene3D" id="2.120.10.30">
    <property type="entry name" value="TolB, C-terminal domain"/>
    <property type="match status" value="2"/>
</dbReference>
<dbReference type="EMBL" id="VBOX01000020">
    <property type="protein sequence ID" value="TMQ65462.1"/>
    <property type="molecule type" value="Genomic_DNA"/>
</dbReference>
<dbReference type="Proteomes" id="UP000317366">
    <property type="component" value="Unassembled WGS sequence"/>
</dbReference>
<keyword evidence="2" id="KW-0732">Signal</keyword>
<evidence type="ECO:0000313" key="3">
    <source>
        <dbReference type="EMBL" id="TMQ65462.1"/>
    </source>
</evidence>
<proteinExistence type="inferred from homology"/>
<feature type="chain" id="PRO_5021731629" description="Dipeptidylpeptidase IV N-terminal domain-containing protein" evidence="2">
    <location>
        <begin position="25"/>
        <end position="318"/>
    </location>
</feature>
<protein>
    <recommendedName>
        <fullName evidence="5">Dipeptidylpeptidase IV N-terminal domain-containing protein</fullName>
    </recommendedName>
</protein>
<comment type="similarity">
    <text evidence="1">Belongs to the TolB family.</text>
</comment>
<evidence type="ECO:0008006" key="5">
    <source>
        <dbReference type="Google" id="ProtNLM"/>
    </source>
</evidence>
<evidence type="ECO:0000256" key="1">
    <source>
        <dbReference type="ARBA" id="ARBA00009820"/>
    </source>
</evidence>
<feature type="signal peptide" evidence="2">
    <location>
        <begin position="1"/>
        <end position="24"/>
    </location>
</feature>
<dbReference type="InterPro" id="IPR011042">
    <property type="entry name" value="6-blade_b-propeller_TolB-like"/>
</dbReference>
<dbReference type="Pfam" id="PF07676">
    <property type="entry name" value="PD40"/>
    <property type="match status" value="2"/>
</dbReference>
<dbReference type="AlphaFoldDB" id="A0A538TPA2"/>
<dbReference type="InterPro" id="IPR011659">
    <property type="entry name" value="WD40"/>
</dbReference>
<dbReference type="PANTHER" id="PTHR36842:SF1">
    <property type="entry name" value="PROTEIN TOLB"/>
    <property type="match status" value="1"/>
</dbReference>
<sequence>MSQIAPGRAARAALLALTLLPLHACDRHGSRVVSPSGVVWNRITPPGASEADWPDWRGDSIAFQVRVQGLDRIAVALEDGSGLEIEPESPTAGARNPRWVREGLLIYSSDLAGSEDLWYLDVGTGGARRLAAFPGMEWTPAPRPGSPGIVYVEGTDPDSGRLVLIPDTTAVPLGKIYLTPGSLGAGEPDWNPAGDQICFTVRGPNATSQIWRLSLTDTLPIQLTVAPSGNPSGGPQVDRSPKWSPDGSGILMSSNRGGLWGVWILSPLGEARGLTVIAQDVPGAELRHPTWSPDGKRIMASTNRSGDRALWTLSNLGL</sequence>
<dbReference type="PANTHER" id="PTHR36842">
    <property type="entry name" value="PROTEIN TOLB HOMOLOG"/>
    <property type="match status" value="1"/>
</dbReference>
<dbReference type="SUPFAM" id="SSF82171">
    <property type="entry name" value="DPP6 N-terminal domain-like"/>
    <property type="match status" value="1"/>
</dbReference>
<accession>A0A538TPA2</accession>
<name>A0A538TPA2_UNCEI</name>
<comment type="caution">
    <text evidence="3">The sequence shown here is derived from an EMBL/GenBank/DDBJ whole genome shotgun (WGS) entry which is preliminary data.</text>
</comment>
<evidence type="ECO:0000313" key="4">
    <source>
        <dbReference type="Proteomes" id="UP000317366"/>
    </source>
</evidence>
<evidence type="ECO:0000256" key="2">
    <source>
        <dbReference type="SAM" id="SignalP"/>
    </source>
</evidence>
<gene>
    <name evidence="3" type="ORF">E6K77_02835</name>
</gene>